<evidence type="ECO:0000313" key="2">
    <source>
        <dbReference type="Proteomes" id="UP000501690"/>
    </source>
</evidence>
<protein>
    <submittedName>
        <fullName evidence="1">Uncharacterized protein</fullName>
    </submittedName>
</protein>
<dbReference type="EMBL" id="CP039346">
    <property type="protein sequence ID" value="QCD83111.1"/>
    <property type="molecule type" value="Genomic_DNA"/>
</dbReference>
<dbReference type="Proteomes" id="UP000501690">
    <property type="component" value="Linkage Group LG2"/>
</dbReference>
<gene>
    <name evidence="1" type="ORF">DEO72_LG2g3454</name>
</gene>
<sequence length="88" mass="9765">MSSTVASGARAEVVWVATKKKGSEGRAHLVSLVVSSASYNRGGKLWSCEEKVEGIVEVHKAGREKIEMEWHREMESAGKKKKKRGFTF</sequence>
<dbReference type="AlphaFoldDB" id="A0A4D6L3M6"/>
<reference evidence="1 2" key="1">
    <citation type="submission" date="2019-04" db="EMBL/GenBank/DDBJ databases">
        <title>An improved genome assembly and genetic linkage map for asparagus bean, Vigna unguiculata ssp. sesquipedialis.</title>
        <authorList>
            <person name="Xia Q."/>
            <person name="Zhang R."/>
            <person name="Dong Y."/>
        </authorList>
    </citation>
    <scope>NUCLEOTIDE SEQUENCE [LARGE SCALE GENOMIC DNA]</scope>
    <source>
        <tissue evidence="1">Leaf</tissue>
    </source>
</reference>
<evidence type="ECO:0000313" key="1">
    <source>
        <dbReference type="EMBL" id="QCD83111.1"/>
    </source>
</evidence>
<name>A0A4D6L3M6_VIGUN</name>
<keyword evidence="2" id="KW-1185">Reference proteome</keyword>
<accession>A0A4D6L3M6</accession>
<organism evidence="1 2">
    <name type="scientific">Vigna unguiculata</name>
    <name type="common">Cowpea</name>
    <dbReference type="NCBI Taxonomy" id="3917"/>
    <lineage>
        <taxon>Eukaryota</taxon>
        <taxon>Viridiplantae</taxon>
        <taxon>Streptophyta</taxon>
        <taxon>Embryophyta</taxon>
        <taxon>Tracheophyta</taxon>
        <taxon>Spermatophyta</taxon>
        <taxon>Magnoliopsida</taxon>
        <taxon>eudicotyledons</taxon>
        <taxon>Gunneridae</taxon>
        <taxon>Pentapetalae</taxon>
        <taxon>rosids</taxon>
        <taxon>fabids</taxon>
        <taxon>Fabales</taxon>
        <taxon>Fabaceae</taxon>
        <taxon>Papilionoideae</taxon>
        <taxon>50 kb inversion clade</taxon>
        <taxon>NPAAA clade</taxon>
        <taxon>indigoferoid/millettioid clade</taxon>
        <taxon>Phaseoleae</taxon>
        <taxon>Vigna</taxon>
    </lineage>
</organism>
<proteinExistence type="predicted"/>